<dbReference type="InterPro" id="IPR055066">
    <property type="entry name" value="AASDHPPT_N"/>
</dbReference>
<dbReference type="RefSeq" id="WP_332866322.1">
    <property type="nucleotide sequence ID" value="NZ_JBAFSM010000036.1"/>
</dbReference>
<evidence type="ECO:0000256" key="2">
    <source>
        <dbReference type="ARBA" id="ARBA00022679"/>
    </source>
</evidence>
<evidence type="ECO:0000313" key="5">
    <source>
        <dbReference type="EMBL" id="MEG3438838.1"/>
    </source>
</evidence>
<dbReference type="GO" id="GO:0019878">
    <property type="term" value="P:lysine biosynthetic process via aminoadipic acid"/>
    <property type="evidence" value="ECO:0007669"/>
    <property type="project" value="TreeGrafter"/>
</dbReference>
<organism evidence="5 6">
    <name type="scientific">Pannus brasiliensis CCIBt3594</name>
    <dbReference type="NCBI Taxonomy" id="1427578"/>
    <lineage>
        <taxon>Bacteria</taxon>
        <taxon>Bacillati</taxon>
        <taxon>Cyanobacteriota</taxon>
        <taxon>Cyanophyceae</taxon>
        <taxon>Oscillatoriophycideae</taxon>
        <taxon>Chroococcales</taxon>
        <taxon>Microcystaceae</taxon>
        <taxon>Pannus</taxon>
    </lineage>
</organism>
<dbReference type="EMBL" id="JBAFSM010000036">
    <property type="protein sequence ID" value="MEG3438838.1"/>
    <property type="molecule type" value="Genomic_DNA"/>
</dbReference>
<dbReference type="InterPro" id="IPR008278">
    <property type="entry name" value="4-PPantetheinyl_Trfase_dom"/>
</dbReference>
<dbReference type="Pfam" id="PF01648">
    <property type="entry name" value="ACPS"/>
    <property type="match status" value="1"/>
</dbReference>
<name>A0AAW9QP33_9CHRO</name>
<dbReference type="GO" id="GO:0008897">
    <property type="term" value="F:holo-[acyl-carrier-protein] synthase activity"/>
    <property type="evidence" value="ECO:0007669"/>
    <property type="project" value="InterPro"/>
</dbReference>
<evidence type="ECO:0000259" key="3">
    <source>
        <dbReference type="Pfam" id="PF01648"/>
    </source>
</evidence>
<evidence type="ECO:0000259" key="4">
    <source>
        <dbReference type="Pfam" id="PF22624"/>
    </source>
</evidence>
<dbReference type="Gene3D" id="3.90.470.20">
    <property type="entry name" value="4'-phosphopantetheinyl transferase domain"/>
    <property type="match status" value="2"/>
</dbReference>
<comment type="caution">
    <text evidence="5">The sequence shown here is derived from an EMBL/GenBank/DDBJ whole genome shotgun (WGS) entry which is preliminary data.</text>
</comment>
<evidence type="ECO:0000313" key="6">
    <source>
        <dbReference type="Proteomes" id="UP001328733"/>
    </source>
</evidence>
<feature type="domain" description="4'-phosphopantetheinyl transferase" evidence="3">
    <location>
        <begin position="109"/>
        <end position="181"/>
    </location>
</feature>
<dbReference type="AlphaFoldDB" id="A0AAW9QP33"/>
<comment type="similarity">
    <text evidence="1">Belongs to the P-Pant transferase superfamily. Gsp/Sfp/HetI/AcpT family.</text>
</comment>
<dbReference type="GO" id="GO:0000287">
    <property type="term" value="F:magnesium ion binding"/>
    <property type="evidence" value="ECO:0007669"/>
    <property type="project" value="InterPro"/>
</dbReference>
<proteinExistence type="inferred from homology"/>
<dbReference type="PANTHER" id="PTHR12215">
    <property type="entry name" value="PHOSPHOPANTETHEINE TRANSFERASE"/>
    <property type="match status" value="1"/>
</dbReference>
<dbReference type="Proteomes" id="UP001328733">
    <property type="component" value="Unassembled WGS sequence"/>
</dbReference>
<dbReference type="InterPro" id="IPR050559">
    <property type="entry name" value="P-Pant_transferase_sf"/>
</dbReference>
<protein>
    <submittedName>
        <fullName evidence="5">4'-phosphopantetheinyl transferase superfamily protein</fullName>
    </submittedName>
</protein>
<dbReference type="GO" id="GO:0005829">
    <property type="term" value="C:cytosol"/>
    <property type="evidence" value="ECO:0007669"/>
    <property type="project" value="TreeGrafter"/>
</dbReference>
<dbReference type="SUPFAM" id="SSF56214">
    <property type="entry name" value="4'-phosphopantetheinyl transferase"/>
    <property type="match status" value="2"/>
</dbReference>
<evidence type="ECO:0000256" key="1">
    <source>
        <dbReference type="ARBA" id="ARBA00010990"/>
    </source>
</evidence>
<dbReference type="Pfam" id="PF22624">
    <property type="entry name" value="AASDHPPT_N"/>
    <property type="match status" value="1"/>
</dbReference>
<sequence>MGDRLPAPEVHLHFARLDVPPDEVERFTCLLSPDEIDRANRYYHDRDRRRFLVARGRLRELLGEYVGIEPEKIVFFYSERGKPSIGDSPHFNVSHSGEMAFYGFARGRRVGVDVERVRSLSDLSGLTKRFFCAKEHELIENHPERERVFFQLWTAKEAYLKAIGTGIAGGLNRVEVSIDPLQLENVGGDWNVYTYRPDGDYFATAAIEGNGYEVKTFGLSAI</sequence>
<accession>A0AAW9QP33</accession>
<reference evidence="5 6" key="1">
    <citation type="submission" date="2024-01" db="EMBL/GenBank/DDBJ databases">
        <title>Genomic insights into the taxonomy and metabolism of the cyanobacterium Pannus brasiliensis CCIBt3594.</title>
        <authorList>
            <person name="Machado M."/>
            <person name="Botero N.B."/>
            <person name="Andreote A.P.D."/>
            <person name="Feitosa A.M.T."/>
            <person name="Popin R."/>
            <person name="Sivonen K."/>
            <person name="Fiore M.F."/>
        </authorList>
    </citation>
    <scope>NUCLEOTIDE SEQUENCE [LARGE SCALE GENOMIC DNA]</scope>
    <source>
        <strain evidence="5 6">CCIBt3594</strain>
    </source>
</reference>
<gene>
    <name evidence="5" type="ORF">V0288_17050</name>
</gene>
<keyword evidence="2 5" id="KW-0808">Transferase</keyword>
<feature type="domain" description="4'-phosphopantetheinyl transferase N-terminal" evidence="4">
    <location>
        <begin position="23"/>
        <end position="100"/>
    </location>
</feature>
<dbReference type="PANTHER" id="PTHR12215:SF10">
    <property type="entry name" value="L-AMINOADIPATE-SEMIALDEHYDE DEHYDROGENASE-PHOSPHOPANTETHEINYL TRANSFERASE"/>
    <property type="match status" value="1"/>
</dbReference>
<dbReference type="InterPro" id="IPR037143">
    <property type="entry name" value="4-PPantetheinyl_Trfase_dom_sf"/>
</dbReference>
<keyword evidence="6" id="KW-1185">Reference proteome</keyword>